<dbReference type="Proteomes" id="UP001218218">
    <property type="component" value="Unassembled WGS sequence"/>
</dbReference>
<name>A0AAD7E7D7_9AGAR</name>
<organism evidence="1 2">
    <name type="scientific">Mycena albidolilacea</name>
    <dbReference type="NCBI Taxonomy" id="1033008"/>
    <lineage>
        <taxon>Eukaryota</taxon>
        <taxon>Fungi</taxon>
        <taxon>Dikarya</taxon>
        <taxon>Basidiomycota</taxon>
        <taxon>Agaricomycotina</taxon>
        <taxon>Agaricomycetes</taxon>
        <taxon>Agaricomycetidae</taxon>
        <taxon>Agaricales</taxon>
        <taxon>Marasmiineae</taxon>
        <taxon>Mycenaceae</taxon>
        <taxon>Mycena</taxon>
    </lineage>
</organism>
<dbReference type="EMBL" id="JARIHO010000130">
    <property type="protein sequence ID" value="KAJ7301643.1"/>
    <property type="molecule type" value="Genomic_DNA"/>
</dbReference>
<comment type="caution">
    <text evidence="1">The sequence shown here is derived from an EMBL/GenBank/DDBJ whole genome shotgun (WGS) entry which is preliminary data.</text>
</comment>
<dbReference type="AlphaFoldDB" id="A0AAD7E7D7"/>
<proteinExistence type="predicted"/>
<accession>A0AAD7E7D7</accession>
<reference evidence="1" key="1">
    <citation type="submission" date="2023-03" db="EMBL/GenBank/DDBJ databases">
        <title>Massive genome expansion in bonnet fungi (Mycena s.s.) driven by repeated elements and novel gene families across ecological guilds.</title>
        <authorList>
            <consortium name="Lawrence Berkeley National Laboratory"/>
            <person name="Harder C.B."/>
            <person name="Miyauchi S."/>
            <person name="Viragh M."/>
            <person name="Kuo A."/>
            <person name="Thoen E."/>
            <person name="Andreopoulos B."/>
            <person name="Lu D."/>
            <person name="Skrede I."/>
            <person name="Drula E."/>
            <person name="Henrissat B."/>
            <person name="Morin E."/>
            <person name="Kohler A."/>
            <person name="Barry K."/>
            <person name="LaButti K."/>
            <person name="Morin E."/>
            <person name="Salamov A."/>
            <person name="Lipzen A."/>
            <person name="Mereny Z."/>
            <person name="Hegedus B."/>
            <person name="Baldrian P."/>
            <person name="Stursova M."/>
            <person name="Weitz H."/>
            <person name="Taylor A."/>
            <person name="Grigoriev I.V."/>
            <person name="Nagy L.G."/>
            <person name="Martin F."/>
            <person name="Kauserud H."/>
        </authorList>
    </citation>
    <scope>NUCLEOTIDE SEQUENCE</scope>
    <source>
        <strain evidence="1">CBHHK002</strain>
    </source>
</reference>
<evidence type="ECO:0000313" key="1">
    <source>
        <dbReference type="EMBL" id="KAJ7301643.1"/>
    </source>
</evidence>
<keyword evidence="2" id="KW-1185">Reference proteome</keyword>
<evidence type="ECO:0000313" key="2">
    <source>
        <dbReference type="Proteomes" id="UP001218218"/>
    </source>
</evidence>
<protein>
    <submittedName>
        <fullName evidence="1">Uncharacterized protein</fullName>
    </submittedName>
</protein>
<sequence>MQRLGPACDLGTASDHFEATAERLHTSLKPFEGSVFKNFPASTCQSITFCGNFAPLSTAFTAGYAQATSGGALERNDVITMERIYRPQLCDNVSIFLPFLTPPSSWPTRPRSLENLPAPQVHMVASIVYLLRLIYTV</sequence>
<gene>
    <name evidence="1" type="ORF">DFH08DRAFT_827352</name>
</gene>